<protein>
    <submittedName>
        <fullName evidence="1">Uncharacterized protein</fullName>
    </submittedName>
</protein>
<dbReference type="EMBL" id="LR797246">
    <property type="protein sequence ID" value="CAB4196013.1"/>
    <property type="molecule type" value="Genomic_DNA"/>
</dbReference>
<name>A0A6J5RFH2_9CAUD</name>
<accession>A0A6J5RFH2</accession>
<sequence length="167" mass="17019">MTTSLAGSLKVALSTTLTNTSDLEVVNSLLGNTTTFTVTNGTGANQSNMQFSDTRTTDVSGETLDLAGVLLNAFGVAITFTAIHAIIIKAAAANTLDVVVGNAVATQFVGPFGAATHTMAVGPGQMWMITNFSAAGWACTGGSLDNLLIKASNTGNVTYDIILIGEV</sequence>
<gene>
    <name evidence="1" type="ORF">UFOVP1299_49</name>
</gene>
<proteinExistence type="predicted"/>
<organism evidence="1">
    <name type="scientific">uncultured Caudovirales phage</name>
    <dbReference type="NCBI Taxonomy" id="2100421"/>
    <lineage>
        <taxon>Viruses</taxon>
        <taxon>Duplodnaviria</taxon>
        <taxon>Heunggongvirae</taxon>
        <taxon>Uroviricota</taxon>
        <taxon>Caudoviricetes</taxon>
        <taxon>Peduoviridae</taxon>
        <taxon>Maltschvirus</taxon>
        <taxon>Maltschvirus maltsch</taxon>
    </lineage>
</organism>
<reference evidence="1" key="1">
    <citation type="submission" date="2020-05" db="EMBL/GenBank/DDBJ databases">
        <authorList>
            <person name="Chiriac C."/>
            <person name="Salcher M."/>
            <person name="Ghai R."/>
            <person name="Kavagutti S V."/>
        </authorList>
    </citation>
    <scope>NUCLEOTIDE SEQUENCE</scope>
</reference>
<evidence type="ECO:0000313" key="1">
    <source>
        <dbReference type="EMBL" id="CAB4196013.1"/>
    </source>
</evidence>